<name>A0A0W0SP96_9GAMM</name>
<dbReference type="PANTHER" id="PTHR11851:SF224">
    <property type="entry name" value="PROCESSING PROTEASE"/>
    <property type="match status" value="1"/>
</dbReference>
<proteinExistence type="predicted"/>
<dbReference type="SUPFAM" id="SSF63411">
    <property type="entry name" value="LuxS/MPP-like metallohydrolase"/>
    <property type="match status" value="2"/>
</dbReference>
<dbReference type="PANTHER" id="PTHR11851">
    <property type="entry name" value="METALLOPROTEASE"/>
    <property type="match status" value="1"/>
</dbReference>
<feature type="domain" description="Peptidase M16 N-terminal" evidence="2">
    <location>
        <begin position="50"/>
        <end position="184"/>
    </location>
</feature>
<dbReference type="InterPro" id="IPR011765">
    <property type="entry name" value="Pept_M16_N"/>
</dbReference>
<keyword evidence="4" id="KW-0645">Protease</keyword>
<gene>
    <name evidence="4" type="ORF">Lbru_0995</name>
</gene>
<feature type="chain" id="PRO_5006912222" evidence="1">
    <location>
        <begin position="22"/>
        <end position="434"/>
    </location>
</feature>
<dbReference type="InterPro" id="IPR011249">
    <property type="entry name" value="Metalloenz_LuxS/M16"/>
</dbReference>
<dbReference type="OrthoDB" id="9811314at2"/>
<dbReference type="Proteomes" id="UP000054742">
    <property type="component" value="Unassembled WGS sequence"/>
</dbReference>
<dbReference type="PATRIC" id="fig|29422.6.peg.1047"/>
<evidence type="ECO:0000259" key="3">
    <source>
        <dbReference type="Pfam" id="PF05193"/>
    </source>
</evidence>
<evidence type="ECO:0000313" key="4">
    <source>
        <dbReference type="EMBL" id="KTC85199.1"/>
    </source>
</evidence>
<dbReference type="InterPro" id="IPR007863">
    <property type="entry name" value="Peptidase_M16_C"/>
</dbReference>
<evidence type="ECO:0000256" key="1">
    <source>
        <dbReference type="SAM" id="SignalP"/>
    </source>
</evidence>
<sequence length="434" mass="47578">MKILVTLTTALVLILPQVLQANSFKTQKWQTANGAQVVFYQALEVPMLDVNIAFAAGSAYDGNQYGLSALTTDLLNQGNGGLDATTVAEKFANIGAQYQGESSRDMIVLSLRTLTTQEALKQAIETFSLILNKPDFPQEAFQREKNQQLMVIAQAQESPDDVANLIFFKKLYQNHPYAHSIMGTEESVNAIELKHVRDFYKRYFVGSNAVIVIVGAIDQEKAHQLAEQLVQQLPKGQGAPMIPKAPQLTDREQIMVNFPSSQTILRLGQIGIDHHAPDYFPLTVGNYILGGGALVSRLANEVREKRGLTYGVVSQFIPMPGDGPFLISLATQNKQATTALKVTEDTVAKFINEGPDEAELIAAKQYLTGSFPLSLASNSSIAGMLLRIAFFHLPDDYLDTYVTKINAVSTAQIKQAFQKQVNINKLLLVSVGKT</sequence>
<dbReference type="InterPro" id="IPR050361">
    <property type="entry name" value="MPP/UQCRC_Complex"/>
</dbReference>
<dbReference type="Gene3D" id="3.30.830.10">
    <property type="entry name" value="Metalloenzyme, LuxS/M16 peptidase-like"/>
    <property type="match status" value="2"/>
</dbReference>
<accession>A0A0W0SP96</accession>
<protein>
    <submittedName>
        <fullName evidence="4">Zinc protease (Peptidase, M16 family)</fullName>
    </submittedName>
</protein>
<dbReference type="GO" id="GO:0008233">
    <property type="term" value="F:peptidase activity"/>
    <property type="evidence" value="ECO:0007669"/>
    <property type="project" value="UniProtKB-KW"/>
</dbReference>
<organism evidence="4 5">
    <name type="scientific">Legionella brunensis</name>
    <dbReference type="NCBI Taxonomy" id="29422"/>
    <lineage>
        <taxon>Bacteria</taxon>
        <taxon>Pseudomonadati</taxon>
        <taxon>Pseudomonadota</taxon>
        <taxon>Gammaproteobacteria</taxon>
        <taxon>Legionellales</taxon>
        <taxon>Legionellaceae</taxon>
        <taxon>Legionella</taxon>
    </lineage>
</organism>
<dbReference type="GO" id="GO:0006508">
    <property type="term" value="P:proteolysis"/>
    <property type="evidence" value="ECO:0007669"/>
    <property type="project" value="UniProtKB-KW"/>
</dbReference>
<feature type="signal peptide" evidence="1">
    <location>
        <begin position="1"/>
        <end position="21"/>
    </location>
</feature>
<reference evidence="4 5" key="1">
    <citation type="submission" date="2015-11" db="EMBL/GenBank/DDBJ databases">
        <title>Genomic analysis of 38 Legionella species identifies large and diverse effector repertoires.</title>
        <authorList>
            <person name="Burstein D."/>
            <person name="Amaro F."/>
            <person name="Zusman T."/>
            <person name="Lifshitz Z."/>
            <person name="Cohen O."/>
            <person name="Gilbert J.A."/>
            <person name="Pupko T."/>
            <person name="Shuman H.A."/>
            <person name="Segal G."/>
        </authorList>
    </citation>
    <scope>NUCLEOTIDE SEQUENCE [LARGE SCALE GENOMIC DNA]</scope>
    <source>
        <strain evidence="4 5">ATCC 43878</strain>
    </source>
</reference>
<dbReference type="GO" id="GO:0046872">
    <property type="term" value="F:metal ion binding"/>
    <property type="evidence" value="ECO:0007669"/>
    <property type="project" value="InterPro"/>
</dbReference>
<dbReference type="EMBL" id="LNXV01000007">
    <property type="protein sequence ID" value="KTC85199.1"/>
    <property type="molecule type" value="Genomic_DNA"/>
</dbReference>
<dbReference type="Pfam" id="PF05193">
    <property type="entry name" value="Peptidase_M16_C"/>
    <property type="match status" value="1"/>
</dbReference>
<dbReference type="AlphaFoldDB" id="A0A0W0SP96"/>
<keyword evidence="4" id="KW-0378">Hydrolase</keyword>
<evidence type="ECO:0000259" key="2">
    <source>
        <dbReference type="Pfam" id="PF00675"/>
    </source>
</evidence>
<keyword evidence="5" id="KW-1185">Reference proteome</keyword>
<keyword evidence="1" id="KW-0732">Signal</keyword>
<comment type="caution">
    <text evidence="4">The sequence shown here is derived from an EMBL/GenBank/DDBJ whole genome shotgun (WGS) entry which is preliminary data.</text>
</comment>
<dbReference type="Pfam" id="PF00675">
    <property type="entry name" value="Peptidase_M16"/>
    <property type="match status" value="1"/>
</dbReference>
<dbReference type="RefSeq" id="WP_058441087.1">
    <property type="nucleotide sequence ID" value="NZ_CAAAHU010000009.1"/>
</dbReference>
<dbReference type="STRING" id="29422.Lbru_0995"/>
<evidence type="ECO:0000313" key="5">
    <source>
        <dbReference type="Proteomes" id="UP000054742"/>
    </source>
</evidence>
<feature type="domain" description="Peptidase M16 C-terminal" evidence="3">
    <location>
        <begin position="191"/>
        <end position="366"/>
    </location>
</feature>